<dbReference type="GO" id="GO:0016020">
    <property type="term" value="C:membrane"/>
    <property type="evidence" value="ECO:0007669"/>
    <property type="project" value="UniProtKB-SubCell"/>
</dbReference>
<feature type="domain" description="Major facilitator superfamily (MFS) profile" evidence="3">
    <location>
        <begin position="137"/>
        <end position="325"/>
    </location>
</feature>
<feature type="transmembrane region" description="Helical" evidence="2">
    <location>
        <begin position="173"/>
        <end position="195"/>
    </location>
</feature>
<accession>A0AA43TUX9</accession>
<reference evidence="4" key="1">
    <citation type="journal article" date="2023" name="Genome Biol. Evol.">
        <title>First Whole Genome Sequence and Flow Cytometry Genome Size Data for the Lichen-Forming Fungus Ramalina farinacea (Ascomycota).</title>
        <authorList>
            <person name="Llewellyn T."/>
            <person name="Mian S."/>
            <person name="Hill R."/>
            <person name="Leitch I.J."/>
            <person name="Gaya E."/>
        </authorList>
    </citation>
    <scope>NUCLEOTIDE SEQUENCE</scope>
    <source>
        <strain evidence="4">LIQ254RAFAR</strain>
    </source>
</reference>
<dbReference type="InterPro" id="IPR036259">
    <property type="entry name" value="MFS_trans_sf"/>
</dbReference>
<evidence type="ECO:0000313" key="5">
    <source>
        <dbReference type="Proteomes" id="UP001161017"/>
    </source>
</evidence>
<feature type="transmembrane region" description="Helical" evidence="2">
    <location>
        <begin position="95"/>
        <end position="116"/>
    </location>
</feature>
<feature type="transmembrane region" description="Helical" evidence="2">
    <location>
        <begin position="36"/>
        <end position="56"/>
    </location>
</feature>
<dbReference type="InterPro" id="IPR050327">
    <property type="entry name" value="Proton-linked_MCT"/>
</dbReference>
<keyword evidence="2" id="KW-1133">Transmembrane helix</keyword>
<dbReference type="PANTHER" id="PTHR11360:SF234">
    <property type="entry name" value="MFS-TYPE TRANSPORTER DBAD-RELATED"/>
    <property type="match status" value="1"/>
</dbReference>
<sequence length="325" mass="34913">MAQEKVYEAEKTPSTVELDVCKSDELGEPPNGGFQAWAQVLAAFSIFLNTCVVMVSQYFTTKLAFATGIASTGSSLAIIYPVIINQLQPQIGFGWTVRTIAFIMLGTSVITLPFMRQRIPAPAVRKPFDLAAFKERPYLFANFGVFFGFMGIYIPFFYSEIYAKSVCKASDNIAFYLLAIINGGSVLGLLVPNFLADRTGPLNMQIVFGLVAAILAFCWISIRNTGGIIAFAILYGFFSGTFVSLAGPIMVSLSPNYATVGTRMGMALGSSGVGLLIGSPIAGAILRNHGWSGLQAWCGALLTLSYLSMLSARLAKVGYSWNAVA</sequence>
<dbReference type="Proteomes" id="UP001161017">
    <property type="component" value="Unassembled WGS sequence"/>
</dbReference>
<feature type="transmembrane region" description="Helical" evidence="2">
    <location>
        <begin position="137"/>
        <end position="158"/>
    </location>
</feature>
<evidence type="ECO:0000256" key="1">
    <source>
        <dbReference type="ARBA" id="ARBA00004141"/>
    </source>
</evidence>
<keyword evidence="2" id="KW-0472">Membrane</keyword>
<protein>
    <recommendedName>
        <fullName evidence="3">Major facilitator superfamily (MFS) profile domain-containing protein</fullName>
    </recommendedName>
</protein>
<name>A0AA43TUX9_9LECA</name>
<feature type="transmembrane region" description="Helical" evidence="2">
    <location>
        <begin position="228"/>
        <end position="253"/>
    </location>
</feature>
<comment type="caution">
    <text evidence="4">The sequence shown here is derived from an EMBL/GenBank/DDBJ whole genome shotgun (WGS) entry which is preliminary data.</text>
</comment>
<organism evidence="4 5">
    <name type="scientific">Ramalina farinacea</name>
    <dbReference type="NCBI Taxonomy" id="258253"/>
    <lineage>
        <taxon>Eukaryota</taxon>
        <taxon>Fungi</taxon>
        <taxon>Dikarya</taxon>
        <taxon>Ascomycota</taxon>
        <taxon>Pezizomycotina</taxon>
        <taxon>Lecanoromycetes</taxon>
        <taxon>OSLEUM clade</taxon>
        <taxon>Lecanoromycetidae</taxon>
        <taxon>Lecanorales</taxon>
        <taxon>Lecanorineae</taxon>
        <taxon>Ramalinaceae</taxon>
        <taxon>Ramalina</taxon>
    </lineage>
</organism>
<dbReference type="Gene3D" id="1.20.1250.20">
    <property type="entry name" value="MFS general substrate transporter like domains"/>
    <property type="match status" value="1"/>
</dbReference>
<dbReference type="GO" id="GO:0022857">
    <property type="term" value="F:transmembrane transporter activity"/>
    <property type="evidence" value="ECO:0007669"/>
    <property type="project" value="InterPro"/>
</dbReference>
<feature type="transmembrane region" description="Helical" evidence="2">
    <location>
        <begin position="202"/>
        <end position="222"/>
    </location>
</feature>
<dbReference type="PANTHER" id="PTHR11360">
    <property type="entry name" value="MONOCARBOXYLATE TRANSPORTER"/>
    <property type="match status" value="1"/>
</dbReference>
<dbReference type="InterPro" id="IPR020846">
    <property type="entry name" value="MFS_dom"/>
</dbReference>
<proteinExistence type="predicted"/>
<keyword evidence="5" id="KW-1185">Reference proteome</keyword>
<evidence type="ECO:0000256" key="2">
    <source>
        <dbReference type="SAM" id="Phobius"/>
    </source>
</evidence>
<evidence type="ECO:0000313" key="4">
    <source>
        <dbReference type="EMBL" id="MDI1488744.1"/>
    </source>
</evidence>
<dbReference type="SUPFAM" id="SSF103473">
    <property type="entry name" value="MFS general substrate transporter"/>
    <property type="match status" value="1"/>
</dbReference>
<feature type="transmembrane region" description="Helical" evidence="2">
    <location>
        <begin position="265"/>
        <end position="286"/>
    </location>
</feature>
<dbReference type="AlphaFoldDB" id="A0AA43TUX9"/>
<evidence type="ECO:0000259" key="3">
    <source>
        <dbReference type="PROSITE" id="PS50850"/>
    </source>
</evidence>
<feature type="transmembrane region" description="Helical" evidence="2">
    <location>
        <begin position="292"/>
        <end position="312"/>
    </location>
</feature>
<dbReference type="PROSITE" id="PS50850">
    <property type="entry name" value="MFS"/>
    <property type="match status" value="1"/>
</dbReference>
<keyword evidence="2" id="KW-0812">Transmembrane</keyword>
<comment type="subcellular location">
    <subcellularLocation>
        <location evidence="1">Membrane</location>
        <topology evidence="1">Multi-pass membrane protein</topology>
    </subcellularLocation>
</comment>
<dbReference type="EMBL" id="JAPUFD010000008">
    <property type="protein sequence ID" value="MDI1488744.1"/>
    <property type="molecule type" value="Genomic_DNA"/>
</dbReference>
<feature type="transmembrane region" description="Helical" evidence="2">
    <location>
        <begin position="63"/>
        <end position="83"/>
    </location>
</feature>
<gene>
    <name evidence="4" type="ORF">OHK93_008020</name>
</gene>